<dbReference type="Pfam" id="PF00672">
    <property type="entry name" value="HAMP"/>
    <property type="match status" value="1"/>
</dbReference>
<evidence type="ECO:0000259" key="14">
    <source>
        <dbReference type="PROSITE" id="PS50885"/>
    </source>
</evidence>
<evidence type="ECO:0000256" key="3">
    <source>
        <dbReference type="ARBA" id="ARBA00012438"/>
    </source>
</evidence>
<evidence type="ECO:0000256" key="10">
    <source>
        <dbReference type="ARBA" id="ARBA00023136"/>
    </source>
</evidence>
<dbReference type="PRINTS" id="PR00344">
    <property type="entry name" value="BCTRLSENSOR"/>
</dbReference>
<feature type="transmembrane region" description="Helical" evidence="12">
    <location>
        <begin position="45"/>
        <end position="67"/>
    </location>
</feature>
<dbReference type="Gene3D" id="1.10.287.130">
    <property type="match status" value="1"/>
</dbReference>
<dbReference type="GO" id="GO:0000155">
    <property type="term" value="F:phosphorelay sensor kinase activity"/>
    <property type="evidence" value="ECO:0007669"/>
    <property type="project" value="InterPro"/>
</dbReference>
<dbReference type="Gene3D" id="6.10.340.10">
    <property type="match status" value="1"/>
</dbReference>
<evidence type="ECO:0000313" key="15">
    <source>
        <dbReference type="EMBL" id="SUE39103.1"/>
    </source>
</evidence>
<evidence type="ECO:0000256" key="11">
    <source>
        <dbReference type="SAM" id="MobiDB-lite"/>
    </source>
</evidence>
<dbReference type="PANTHER" id="PTHR45436:SF5">
    <property type="entry name" value="SENSOR HISTIDINE KINASE TRCS"/>
    <property type="match status" value="1"/>
</dbReference>
<evidence type="ECO:0000256" key="5">
    <source>
        <dbReference type="ARBA" id="ARBA00022679"/>
    </source>
</evidence>
<dbReference type="EC" id="2.7.13.3" evidence="3"/>
<evidence type="ECO:0000256" key="12">
    <source>
        <dbReference type="SAM" id="Phobius"/>
    </source>
</evidence>
<protein>
    <recommendedName>
        <fullName evidence="3">histidine kinase</fullName>
        <ecNumber evidence="3">2.7.13.3</ecNumber>
    </recommendedName>
</protein>
<comment type="subcellular location">
    <subcellularLocation>
        <location evidence="2">Membrane</location>
    </subcellularLocation>
</comment>
<dbReference type="InterPro" id="IPR050428">
    <property type="entry name" value="TCS_sensor_his_kinase"/>
</dbReference>
<evidence type="ECO:0000256" key="9">
    <source>
        <dbReference type="ARBA" id="ARBA00023012"/>
    </source>
</evidence>
<feature type="domain" description="Histidine kinase" evidence="13">
    <location>
        <begin position="360"/>
        <end position="585"/>
    </location>
</feature>
<dbReference type="SUPFAM" id="SSF47384">
    <property type="entry name" value="Homodimeric domain of signal transducing histidine kinase"/>
    <property type="match status" value="1"/>
</dbReference>
<evidence type="ECO:0000313" key="16">
    <source>
        <dbReference type="Proteomes" id="UP000254919"/>
    </source>
</evidence>
<evidence type="ECO:0000256" key="8">
    <source>
        <dbReference type="ARBA" id="ARBA00022989"/>
    </source>
</evidence>
<feature type="transmembrane region" description="Helical" evidence="12">
    <location>
        <begin position="276"/>
        <end position="294"/>
    </location>
</feature>
<dbReference type="Pfam" id="PF00512">
    <property type="entry name" value="HisKA"/>
    <property type="match status" value="1"/>
</dbReference>
<evidence type="ECO:0000256" key="2">
    <source>
        <dbReference type="ARBA" id="ARBA00004370"/>
    </source>
</evidence>
<keyword evidence="10 12" id="KW-0472">Membrane</keyword>
<dbReference type="PROSITE" id="PS50885">
    <property type="entry name" value="HAMP"/>
    <property type="match status" value="1"/>
</dbReference>
<dbReference type="InterPro" id="IPR003661">
    <property type="entry name" value="HisK_dim/P_dom"/>
</dbReference>
<reference evidence="15 16" key="1">
    <citation type="submission" date="2018-06" db="EMBL/GenBank/DDBJ databases">
        <authorList>
            <consortium name="Pathogen Informatics"/>
            <person name="Doyle S."/>
        </authorList>
    </citation>
    <scope>NUCLEOTIDE SEQUENCE [LARGE SCALE GENOMIC DNA]</scope>
    <source>
        <strain evidence="15 16">NCTC13291</strain>
    </source>
</reference>
<evidence type="ECO:0000256" key="6">
    <source>
        <dbReference type="ARBA" id="ARBA00022692"/>
    </source>
</evidence>
<dbReference type="Gene3D" id="3.30.565.10">
    <property type="entry name" value="Histidine kinase-like ATPase, C-terminal domain"/>
    <property type="match status" value="1"/>
</dbReference>
<feature type="domain" description="HAMP" evidence="14">
    <location>
        <begin position="296"/>
        <end position="352"/>
    </location>
</feature>
<dbReference type="InterPro" id="IPR003660">
    <property type="entry name" value="HAMP_dom"/>
</dbReference>
<dbReference type="EMBL" id="UGVN01000001">
    <property type="protein sequence ID" value="SUE39103.1"/>
    <property type="molecule type" value="Genomic_DNA"/>
</dbReference>
<dbReference type="InterPro" id="IPR003594">
    <property type="entry name" value="HATPase_dom"/>
</dbReference>
<dbReference type="PROSITE" id="PS50109">
    <property type="entry name" value="HIS_KIN"/>
    <property type="match status" value="1"/>
</dbReference>
<organism evidence="15 16">
    <name type="scientific">Roseomonas mucosa</name>
    <dbReference type="NCBI Taxonomy" id="207340"/>
    <lineage>
        <taxon>Bacteria</taxon>
        <taxon>Pseudomonadati</taxon>
        <taxon>Pseudomonadota</taxon>
        <taxon>Alphaproteobacteria</taxon>
        <taxon>Acetobacterales</taxon>
        <taxon>Roseomonadaceae</taxon>
        <taxon>Roseomonas</taxon>
    </lineage>
</organism>
<evidence type="ECO:0000256" key="4">
    <source>
        <dbReference type="ARBA" id="ARBA00022553"/>
    </source>
</evidence>
<dbReference type="AlphaFoldDB" id="A0A379MX42"/>
<dbReference type="GO" id="GO:0005886">
    <property type="term" value="C:plasma membrane"/>
    <property type="evidence" value="ECO:0007669"/>
    <property type="project" value="TreeGrafter"/>
</dbReference>
<sequence length="585" mass="63134">MPDGSASLGSAASPSGGPAHDAVAASARDERPRGWLGMRRNVSPLLRRILLLNALPPFLLATSLLYLDQYQNGLLAGEVLALRTQARIYANGVAEAAVRIQDDHPVLVPDIARPLLRRLTEPSPATQAKLFDNNGLLVADSRVRESANGNIVTEPLPPPNPPGPVGGFADRLITTLLRWGVPRAPDDVVVDVGPDAPSFDWQPEFNNTAGGPDRREELRLALEGGVDPYVRRTADGRLLVSVAEPARRANQPVGIVLLTREAREVDQRLIEIRGSVLALFSMALVLTVALSLYLNRTLASPILALASAARAMRQGKGRAGSVPQRLLERGDEIGTLARSFQEAATALWARVDSNERFAADVAHELRNPLTSVRSAIETLRRIENPEHRTRLLAIIAEDAVRMDRLIGDISDASRVDAELSRTATEPVDIAPILSALTELHAATRENSPLGEDAPVMVLEAPAKGLVVRGVEGRLVQVFRNLLGNAVSFSPPRGTVWVKARTTGNVVEFAVEDEGPGIPEAKLENIFDRFYSERPKGEQFGQHSGLGLSICRQIVEGLNGRITAENRRGEDGGIAGARFVVRLPKA</sequence>
<dbReference type="SMART" id="SM00304">
    <property type="entry name" value="HAMP"/>
    <property type="match status" value="1"/>
</dbReference>
<dbReference type="InterPro" id="IPR036890">
    <property type="entry name" value="HATPase_C_sf"/>
</dbReference>
<dbReference type="PANTHER" id="PTHR45436">
    <property type="entry name" value="SENSOR HISTIDINE KINASE YKOH"/>
    <property type="match status" value="1"/>
</dbReference>
<keyword evidence="9" id="KW-0902">Two-component regulatory system</keyword>
<keyword evidence="7 15" id="KW-0418">Kinase</keyword>
<dbReference type="Pfam" id="PF13756">
    <property type="entry name" value="Stimulus_sens_1"/>
    <property type="match status" value="1"/>
</dbReference>
<dbReference type="InterPro" id="IPR025908">
    <property type="entry name" value="Sensor_TM1"/>
</dbReference>
<dbReference type="CDD" id="cd06225">
    <property type="entry name" value="HAMP"/>
    <property type="match status" value="1"/>
</dbReference>
<keyword evidence="4" id="KW-0597">Phosphoprotein</keyword>
<evidence type="ECO:0000259" key="13">
    <source>
        <dbReference type="PROSITE" id="PS50109"/>
    </source>
</evidence>
<dbReference type="SMART" id="SM00388">
    <property type="entry name" value="HisKA"/>
    <property type="match status" value="1"/>
</dbReference>
<dbReference type="InterPro" id="IPR025919">
    <property type="entry name" value="Stimulus_sens_dom"/>
</dbReference>
<dbReference type="InterPro" id="IPR004358">
    <property type="entry name" value="Sig_transdc_His_kin-like_C"/>
</dbReference>
<keyword evidence="6 12" id="KW-0812">Transmembrane</keyword>
<keyword evidence="8 12" id="KW-1133">Transmembrane helix</keyword>
<gene>
    <name evidence="15" type="primary">walK_1</name>
    <name evidence="15" type="ORF">NCTC13291_01080</name>
</gene>
<name>A0A379MX42_9PROT</name>
<dbReference type="Pfam" id="PF02518">
    <property type="entry name" value="HATPase_c"/>
    <property type="match status" value="1"/>
</dbReference>
<feature type="compositionally biased region" description="Low complexity" evidence="11">
    <location>
        <begin position="1"/>
        <end position="19"/>
    </location>
</feature>
<proteinExistence type="predicted"/>
<dbReference type="CDD" id="cd00082">
    <property type="entry name" value="HisKA"/>
    <property type="match status" value="1"/>
</dbReference>
<feature type="region of interest" description="Disordered" evidence="11">
    <location>
        <begin position="1"/>
        <end position="26"/>
    </location>
</feature>
<dbReference type="SMART" id="SM00387">
    <property type="entry name" value="HATPase_c"/>
    <property type="match status" value="1"/>
</dbReference>
<comment type="catalytic activity">
    <reaction evidence="1">
        <text>ATP + protein L-histidine = ADP + protein N-phospho-L-histidine.</text>
        <dbReference type="EC" id="2.7.13.3"/>
    </reaction>
</comment>
<evidence type="ECO:0000256" key="7">
    <source>
        <dbReference type="ARBA" id="ARBA00022777"/>
    </source>
</evidence>
<dbReference type="SUPFAM" id="SSF55874">
    <property type="entry name" value="ATPase domain of HSP90 chaperone/DNA topoisomerase II/histidine kinase"/>
    <property type="match status" value="1"/>
</dbReference>
<dbReference type="Pfam" id="PF13755">
    <property type="entry name" value="Sensor_TM1"/>
    <property type="match status" value="1"/>
</dbReference>
<dbReference type="Proteomes" id="UP000254919">
    <property type="component" value="Unassembled WGS sequence"/>
</dbReference>
<evidence type="ECO:0000256" key="1">
    <source>
        <dbReference type="ARBA" id="ARBA00000085"/>
    </source>
</evidence>
<dbReference type="InterPro" id="IPR005467">
    <property type="entry name" value="His_kinase_dom"/>
</dbReference>
<keyword evidence="5 15" id="KW-0808">Transferase</keyword>
<dbReference type="InterPro" id="IPR036097">
    <property type="entry name" value="HisK_dim/P_sf"/>
</dbReference>
<accession>A0A379MX42</accession>